<name>A0A8H7K8H1_BIOOC</name>
<evidence type="ECO:0000256" key="1">
    <source>
        <dbReference type="ARBA" id="ARBA00010088"/>
    </source>
</evidence>
<dbReference type="PROSITE" id="PS00028">
    <property type="entry name" value="ZINC_FINGER_C2H2_1"/>
    <property type="match status" value="1"/>
</dbReference>
<dbReference type="Gene3D" id="3.40.50.1820">
    <property type="entry name" value="alpha/beta hydrolase"/>
    <property type="match status" value="1"/>
</dbReference>
<dbReference type="InterPro" id="IPR013087">
    <property type="entry name" value="Znf_C2H2_type"/>
</dbReference>
<keyword evidence="3" id="KW-0378">Hydrolase</keyword>
<dbReference type="Proteomes" id="UP000616885">
    <property type="component" value="Unassembled WGS sequence"/>
</dbReference>
<comment type="similarity">
    <text evidence="1">Belongs to the peptidase S33 family.</text>
</comment>
<accession>A0A8H7K8H1</accession>
<keyword evidence="4" id="KW-0862">Zinc</keyword>
<keyword evidence="4" id="KW-0479">Metal-binding</keyword>
<sequence>MSAENSKAKLGSVEPFTVDLSKNVPRMLDLVKNTKLPETCIYSGLGSSAGIDLNVLKQLQKQWATDFDWESEEAQMNSYNHFTTNIEGLRIHFIHHRSETAGSIPLLLLHGWPGSFLEVLPLVKPLVEQAKTSNGTDVSFDIIVPSLPGFAFSQAPPPTWSIADTARIFHTLMTDILGYTTFAVNGTDWGSGIAYTLYEQYPATIRAAHFSMIPFMPKLPNQLAADNITLTESEQFQADRFAKFAATGTGYFVTHTTKPTTIGLALQDNPMGQLAWIAQQILDWSDPRAGTGPSVLTHREILRFTSLYFLTESFLSSVFIYSSNPNGFRPEYSKASTDAPLLYSNFKYNNTFFPSAIVREVGNLVYWKGHPMEEQHSALSIPTRKVMHHPVWVGELPVVAQLRNDKEEFFAVFKPFDLLYCMKCKEAIATSEKAISLHLQGPCYNLSAGRHVESLAVEYRSLLNTEEDTNWFVRRGKLYERVQQSNIILEEIPWLSPPIHGFRCTLCGRPVRKRNTFRHHLKNDHDGVKSVPEKCLVQSFKSMGHQFINFRVVRRAVTRRLGQAKSQNTPIRL</sequence>
<dbReference type="SUPFAM" id="SSF53474">
    <property type="entry name" value="alpha/beta-Hydrolases"/>
    <property type="match status" value="1"/>
</dbReference>
<dbReference type="GO" id="GO:0004301">
    <property type="term" value="F:epoxide hydrolase activity"/>
    <property type="evidence" value="ECO:0007669"/>
    <property type="project" value="TreeGrafter"/>
</dbReference>
<dbReference type="GO" id="GO:0008270">
    <property type="term" value="F:zinc ion binding"/>
    <property type="evidence" value="ECO:0007669"/>
    <property type="project" value="UniProtKB-KW"/>
</dbReference>
<dbReference type="PANTHER" id="PTHR21661">
    <property type="entry name" value="EPOXIDE HYDROLASE 1-RELATED"/>
    <property type="match status" value="1"/>
</dbReference>
<keyword evidence="2" id="KW-0058">Aromatic hydrocarbons catabolism</keyword>
<dbReference type="EMBL" id="JADCTT010000012">
    <property type="protein sequence ID" value="KAF9745861.1"/>
    <property type="molecule type" value="Genomic_DNA"/>
</dbReference>
<dbReference type="AlphaFoldDB" id="A0A8H7K8H1"/>
<gene>
    <name evidence="6" type="ORF">IM811_004162</name>
</gene>
<evidence type="ECO:0000313" key="7">
    <source>
        <dbReference type="Proteomes" id="UP000616885"/>
    </source>
</evidence>
<evidence type="ECO:0000313" key="6">
    <source>
        <dbReference type="EMBL" id="KAF9745861.1"/>
    </source>
</evidence>
<proteinExistence type="inferred from homology"/>
<dbReference type="InterPro" id="IPR010497">
    <property type="entry name" value="Epoxide_hydro_N"/>
</dbReference>
<feature type="domain" description="C2H2-type" evidence="5">
    <location>
        <begin position="502"/>
        <end position="530"/>
    </location>
</feature>
<protein>
    <recommendedName>
        <fullName evidence="5">C2H2-type domain-containing protein</fullName>
    </recommendedName>
</protein>
<comment type="caution">
    <text evidence="6">The sequence shown here is derived from an EMBL/GenBank/DDBJ whole genome shotgun (WGS) entry which is preliminary data.</text>
</comment>
<reference evidence="6" key="1">
    <citation type="submission" date="2020-10" db="EMBL/GenBank/DDBJ databases">
        <title>High-Quality Genome Resource of Clonostachys rosea strain S41 by Oxford Nanopore Long-Read Sequencing.</title>
        <authorList>
            <person name="Wang H."/>
        </authorList>
    </citation>
    <scope>NUCLEOTIDE SEQUENCE</scope>
    <source>
        <strain evidence="6">S41</strain>
    </source>
</reference>
<keyword evidence="4" id="KW-0863">Zinc-finger</keyword>
<dbReference type="GO" id="GO:0097176">
    <property type="term" value="P:epoxide metabolic process"/>
    <property type="evidence" value="ECO:0007669"/>
    <property type="project" value="TreeGrafter"/>
</dbReference>
<organism evidence="6 7">
    <name type="scientific">Bionectria ochroleuca</name>
    <name type="common">Gliocladium roseum</name>
    <dbReference type="NCBI Taxonomy" id="29856"/>
    <lineage>
        <taxon>Eukaryota</taxon>
        <taxon>Fungi</taxon>
        <taxon>Dikarya</taxon>
        <taxon>Ascomycota</taxon>
        <taxon>Pezizomycotina</taxon>
        <taxon>Sordariomycetes</taxon>
        <taxon>Hypocreomycetidae</taxon>
        <taxon>Hypocreales</taxon>
        <taxon>Bionectriaceae</taxon>
        <taxon>Clonostachys</taxon>
    </lineage>
</organism>
<evidence type="ECO:0000256" key="3">
    <source>
        <dbReference type="ARBA" id="ARBA00022801"/>
    </source>
</evidence>
<evidence type="ECO:0000256" key="2">
    <source>
        <dbReference type="ARBA" id="ARBA00022797"/>
    </source>
</evidence>
<dbReference type="Pfam" id="PF06441">
    <property type="entry name" value="EHN"/>
    <property type="match status" value="1"/>
</dbReference>
<dbReference type="PANTHER" id="PTHR21661:SF35">
    <property type="entry name" value="EPOXIDE HYDROLASE"/>
    <property type="match status" value="1"/>
</dbReference>
<evidence type="ECO:0000256" key="4">
    <source>
        <dbReference type="PROSITE-ProRule" id="PRU00042"/>
    </source>
</evidence>
<dbReference type="PROSITE" id="PS50157">
    <property type="entry name" value="ZINC_FINGER_C2H2_2"/>
    <property type="match status" value="1"/>
</dbReference>
<evidence type="ECO:0000259" key="5">
    <source>
        <dbReference type="PROSITE" id="PS50157"/>
    </source>
</evidence>
<dbReference type="InterPro" id="IPR029058">
    <property type="entry name" value="AB_hydrolase_fold"/>
</dbReference>